<dbReference type="Pfam" id="PF01135">
    <property type="entry name" value="PCMT"/>
    <property type="match status" value="1"/>
</dbReference>
<organism evidence="1 2">
    <name type="scientific">Candidatus Desulfolinea nitratireducens</name>
    <dbReference type="NCBI Taxonomy" id="2841698"/>
    <lineage>
        <taxon>Bacteria</taxon>
        <taxon>Bacillati</taxon>
        <taxon>Chloroflexota</taxon>
        <taxon>Anaerolineae</taxon>
        <taxon>Anaerolineales</taxon>
        <taxon>Anaerolineales incertae sedis</taxon>
        <taxon>Candidatus Desulfolinea</taxon>
    </lineage>
</organism>
<dbReference type="Gene3D" id="3.40.50.150">
    <property type="entry name" value="Vaccinia Virus protein VP39"/>
    <property type="match status" value="1"/>
</dbReference>
<accession>A0A8J6NHC3</accession>
<sequence>MKFSKIILRNKNINLLYEARIIMDRILGLDFEVEIQAEELGYDPKNVDRTSPSGNHYLVQVLHDHNITDKDSIVDVGSGKGSAMRSMLKFPFARVDGVEYSEHIARIAIRNFEKLNVERSDVFICDASTFQHYTRYNYIYFYNPFPSEIMVRVMRKINRSIQRTDREIIIIYNNPIYHEIIIGKKVFSRIAIYPAEWGHQMYIYSNRKGKDSRINR</sequence>
<gene>
    <name evidence="1" type="ORF">H8E29_00775</name>
</gene>
<protein>
    <submittedName>
        <fullName evidence="1">Class I SAM-dependent methyltransferase</fullName>
    </submittedName>
</protein>
<reference evidence="1 2" key="1">
    <citation type="submission" date="2020-08" db="EMBL/GenBank/DDBJ databases">
        <title>Bridging the membrane lipid divide: bacteria of the FCB group superphylum have the potential to synthesize archaeal ether lipids.</title>
        <authorList>
            <person name="Villanueva L."/>
            <person name="Von Meijenfeldt F.A.B."/>
            <person name="Westbye A.B."/>
            <person name="Yadav S."/>
            <person name="Hopmans E.C."/>
            <person name="Dutilh B.E."/>
            <person name="Sinninghe Damste J.S."/>
        </authorList>
    </citation>
    <scope>NUCLEOTIDE SEQUENCE [LARGE SCALE GENOMIC DNA]</scope>
    <source>
        <strain evidence="1">NIOZ-UU36</strain>
    </source>
</reference>
<name>A0A8J6NHC3_9CHLR</name>
<comment type="caution">
    <text evidence="1">The sequence shown here is derived from an EMBL/GenBank/DDBJ whole genome shotgun (WGS) entry which is preliminary data.</text>
</comment>
<proteinExistence type="predicted"/>
<keyword evidence="1" id="KW-0808">Transferase</keyword>
<evidence type="ECO:0000313" key="1">
    <source>
        <dbReference type="EMBL" id="MBC8333774.1"/>
    </source>
</evidence>
<dbReference type="AlphaFoldDB" id="A0A8J6NHC3"/>
<dbReference type="EMBL" id="JACNJN010000025">
    <property type="protein sequence ID" value="MBC8333774.1"/>
    <property type="molecule type" value="Genomic_DNA"/>
</dbReference>
<dbReference type="GO" id="GO:0008168">
    <property type="term" value="F:methyltransferase activity"/>
    <property type="evidence" value="ECO:0007669"/>
    <property type="project" value="UniProtKB-KW"/>
</dbReference>
<evidence type="ECO:0000313" key="2">
    <source>
        <dbReference type="Proteomes" id="UP000614469"/>
    </source>
</evidence>
<dbReference type="Proteomes" id="UP000614469">
    <property type="component" value="Unassembled WGS sequence"/>
</dbReference>
<dbReference type="SUPFAM" id="SSF53335">
    <property type="entry name" value="S-adenosyl-L-methionine-dependent methyltransferases"/>
    <property type="match status" value="1"/>
</dbReference>
<dbReference type="CDD" id="cd02440">
    <property type="entry name" value="AdoMet_MTases"/>
    <property type="match status" value="1"/>
</dbReference>
<dbReference type="InterPro" id="IPR029063">
    <property type="entry name" value="SAM-dependent_MTases_sf"/>
</dbReference>
<dbReference type="GO" id="GO:0032259">
    <property type="term" value="P:methylation"/>
    <property type="evidence" value="ECO:0007669"/>
    <property type="project" value="UniProtKB-KW"/>
</dbReference>
<keyword evidence="1" id="KW-0489">Methyltransferase</keyword>